<feature type="compositionally biased region" description="Polar residues" evidence="1">
    <location>
        <begin position="125"/>
        <end position="139"/>
    </location>
</feature>
<protein>
    <submittedName>
        <fullName evidence="2">Uncharacterized protein</fullName>
    </submittedName>
</protein>
<feature type="region of interest" description="Disordered" evidence="1">
    <location>
        <begin position="68"/>
        <end position="88"/>
    </location>
</feature>
<reference evidence="2" key="1">
    <citation type="submission" date="2023-01" db="EMBL/GenBank/DDBJ databases">
        <authorList>
            <person name="Piombo E."/>
        </authorList>
    </citation>
    <scope>NUCLEOTIDE SEQUENCE</scope>
</reference>
<organism evidence="2 3">
    <name type="scientific">Clonostachys chloroleuca</name>
    <dbReference type="NCBI Taxonomy" id="1926264"/>
    <lineage>
        <taxon>Eukaryota</taxon>
        <taxon>Fungi</taxon>
        <taxon>Dikarya</taxon>
        <taxon>Ascomycota</taxon>
        <taxon>Pezizomycotina</taxon>
        <taxon>Sordariomycetes</taxon>
        <taxon>Hypocreomycetidae</taxon>
        <taxon>Hypocreales</taxon>
        <taxon>Bionectriaceae</taxon>
        <taxon>Clonostachys</taxon>
    </lineage>
</organism>
<proteinExistence type="predicted"/>
<name>A0AA35LSG8_9HYPO</name>
<evidence type="ECO:0000313" key="3">
    <source>
        <dbReference type="Proteomes" id="UP001160390"/>
    </source>
</evidence>
<dbReference type="Proteomes" id="UP001160390">
    <property type="component" value="Unassembled WGS sequence"/>
</dbReference>
<dbReference type="EMBL" id="CABFNP030000612">
    <property type="protein sequence ID" value="CAI6055412.1"/>
    <property type="molecule type" value="Genomic_DNA"/>
</dbReference>
<gene>
    <name evidence="2" type="ORF">CCHLO57077_00007948</name>
</gene>
<comment type="caution">
    <text evidence="2">The sequence shown here is derived from an EMBL/GenBank/DDBJ whole genome shotgun (WGS) entry which is preliminary data.</text>
</comment>
<evidence type="ECO:0000313" key="2">
    <source>
        <dbReference type="EMBL" id="CAI6055412.1"/>
    </source>
</evidence>
<accession>A0AA35LSG8</accession>
<dbReference type="AlphaFoldDB" id="A0AA35LSG8"/>
<feature type="region of interest" description="Disordered" evidence="1">
    <location>
        <begin position="125"/>
        <end position="167"/>
    </location>
</feature>
<feature type="region of interest" description="Disordered" evidence="1">
    <location>
        <begin position="1"/>
        <end position="21"/>
    </location>
</feature>
<evidence type="ECO:0000256" key="1">
    <source>
        <dbReference type="SAM" id="MobiDB-lite"/>
    </source>
</evidence>
<keyword evidence="3" id="KW-1185">Reference proteome</keyword>
<sequence>MTDSDEGRAPSWRLSIHDDMNFGDDPPQDACGCLAPQLMTADSSCAGTAPCYPSTACLSLGAARRRDSTELYDDSSKTNPLNEISSPGDLGSAVGWMAQAGRAPRSSSGGVHTMRCRLLLPKLQQVRQHAQARGTSLRTGTAPDQGAAGSPANSVVEKKGPGLDQQW</sequence>